<dbReference type="Proteomes" id="UP000630097">
    <property type="component" value="Unassembled WGS sequence"/>
</dbReference>
<sequence length="251" mass="25096">MTARLQGRSALVTGSTDGLGVAIAQALAAEGAHVIVTGRNVEGGKRTVGSIEQAGGRATFIAADLGRGAAAIRELAHAAGEAAGGDLDILVNNAALLIDPAPTAEVEEELIDQALRVNVKAAFLLTGLIAPEMAARGSGSVINMGSINGLFGSAHSALYSATKATVHSLTKSWAAEYGPAGVRVNTVAPGPTLTEKISGIQDRLASMIAAMPSRRASTPAEVAAAVVFLASDDASNIHGATLSVDGGRAAI</sequence>
<comment type="similarity">
    <text evidence="1">Belongs to the short-chain dehydrogenases/reductases (SDR) family.</text>
</comment>
<name>A0A8J3M4J8_9ACTN</name>
<evidence type="ECO:0000313" key="3">
    <source>
        <dbReference type="EMBL" id="GIG79011.1"/>
    </source>
</evidence>
<dbReference type="InterPro" id="IPR002347">
    <property type="entry name" value="SDR_fam"/>
</dbReference>
<accession>A0A8J3M4J8</accession>
<dbReference type="EMBL" id="BONV01000006">
    <property type="protein sequence ID" value="GIG79011.1"/>
    <property type="molecule type" value="Genomic_DNA"/>
</dbReference>
<dbReference type="AlphaFoldDB" id="A0A8J3M4J8"/>
<gene>
    <name evidence="3" type="ORF">Pka01_21380</name>
</gene>
<evidence type="ECO:0000256" key="2">
    <source>
        <dbReference type="ARBA" id="ARBA00023002"/>
    </source>
</evidence>
<dbReference type="InterPro" id="IPR036291">
    <property type="entry name" value="NAD(P)-bd_dom_sf"/>
</dbReference>
<dbReference type="PANTHER" id="PTHR43639:SF1">
    <property type="entry name" value="SHORT-CHAIN DEHYDROGENASE_REDUCTASE FAMILY PROTEIN"/>
    <property type="match status" value="1"/>
</dbReference>
<dbReference type="GO" id="GO:0016491">
    <property type="term" value="F:oxidoreductase activity"/>
    <property type="evidence" value="ECO:0007669"/>
    <property type="project" value="UniProtKB-KW"/>
</dbReference>
<comment type="caution">
    <text evidence="3">The sequence shown here is derived from an EMBL/GenBank/DDBJ whole genome shotgun (WGS) entry which is preliminary data.</text>
</comment>
<dbReference type="PRINTS" id="PR00081">
    <property type="entry name" value="GDHRDH"/>
</dbReference>
<organism evidence="3 4">
    <name type="scientific">Planotetraspora kaengkrachanensis</name>
    <dbReference type="NCBI Taxonomy" id="575193"/>
    <lineage>
        <taxon>Bacteria</taxon>
        <taxon>Bacillati</taxon>
        <taxon>Actinomycetota</taxon>
        <taxon>Actinomycetes</taxon>
        <taxon>Streptosporangiales</taxon>
        <taxon>Streptosporangiaceae</taxon>
        <taxon>Planotetraspora</taxon>
    </lineage>
</organism>
<evidence type="ECO:0000256" key="1">
    <source>
        <dbReference type="ARBA" id="ARBA00006484"/>
    </source>
</evidence>
<keyword evidence="2" id="KW-0560">Oxidoreductase</keyword>
<protein>
    <submittedName>
        <fullName evidence="3">Short-chain dehydrogenase</fullName>
    </submittedName>
</protein>
<evidence type="ECO:0000313" key="4">
    <source>
        <dbReference type="Proteomes" id="UP000630097"/>
    </source>
</evidence>
<dbReference type="PRINTS" id="PR00080">
    <property type="entry name" value="SDRFAMILY"/>
</dbReference>
<dbReference type="SUPFAM" id="SSF51735">
    <property type="entry name" value="NAD(P)-binding Rossmann-fold domains"/>
    <property type="match status" value="1"/>
</dbReference>
<proteinExistence type="inferred from homology"/>
<dbReference type="CDD" id="cd05233">
    <property type="entry name" value="SDR_c"/>
    <property type="match status" value="1"/>
</dbReference>
<dbReference type="NCBIfam" id="NF005559">
    <property type="entry name" value="PRK07231.1"/>
    <property type="match status" value="1"/>
</dbReference>
<dbReference type="PANTHER" id="PTHR43639">
    <property type="entry name" value="OXIDOREDUCTASE, SHORT-CHAIN DEHYDROGENASE/REDUCTASE FAMILY (AFU_ORTHOLOGUE AFUA_5G02870)"/>
    <property type="match status" value="1"/>
</dbReference>
<dbReference type="Pfam" id="PF13561">
    <property type="entry name" value="adh_short_C2"/>
    <property type="match status" value="1"/>
</dbReference>
<dbReference type="FunFam" id="3.40.50.720:FF:000084">
    <property type="entry name" value="Short-chain dehydrogenase reductase"/>
    <property type="match status" value="1"/>
</dbReference>
<dbReference type="RefSeq" id="WP_203882481.1">
    <property type="nucleotide sequence ID" value="NZ_BAABHH010000009.1"/>
</dbReference>
<dbReference type="Gene3D" id="3.40.50.720">
    <property type="entry name" value="NAD(P)-binding Rossmann-like Domain"/>
    <property type="match status" value="1"/>
</dbReference>
<keyword evidence="4" id="KW-1185">Reference proteome</keyword>
<reference evidence="3 4" key="1">
    <citation type="submission" date="2021-01" db="EMBL/GenBank/DDBJ databases">
        <title>Whole genome shotgun sequence of Planotetraspora kaengkrachanensis NBRC 104272.</title>
        <authorList>
            <person name="Komaki H."/>
            <person name="Tamura T."/>
        </authorList>
    </citation>
    <scope>NUCLEOTIDE SEQUENCE [LARGE SCALE GENOMIC DNA]</scope>
    <source>
        <strain evidence="3 4">NBRC 104272</strain>
    </source>
</reference>